<feature type="domain" description="AP2/ERF" evidence="10">
    <location>
        <begin position="141"/>
        <end position="198"/>
    </location>
</feature>
<evidence type="ECO:0000256" key="8">
    <source>
        <dbReference type="ARBA" id="ARBA00024343"/>
    </source>
</evidence>
<keyword evidence="5" id="KW-0010">Activator</keyword>
<dbReference type="PANTHER" id="PTHR31657:SF73">
    <property type="entry name" value="OS02G0752800 PROTEIN"/>
    <property type="match status" value="1"/>
</dbReference>
<dbReference type="InterPro" id="IPR051758">
    <property type="entry name" value="ERF/AP2-like"/>
</dbReference>
<dbReference type="SMART" id="SM00380">
    <property type="entry name" value="AP2"/>
    <property type="match status" value="1"/>
</dbReference>
<evidence type="ECO:0000313" key="11">
    <source>
        <dbReference type="EMBL" id="KAG0480345.1"/>
    </source>
</evidence>
<dbReference type="GO" id="GO:0009873">
    <property type="term" value="P:ethylene-activated signaling pathway"/>
    <property type="evidence" value="ECO:0007669"/>
    <property type="project" value="UniProtKB-KW"/>
</dbReference>
<evidence type="ECO:0000256" key="6">
    <source>
        <dbReference type="ARBA" id="ARBA00023163"/>
    </source>
</evidence>
<dbReference type="PANTHER" id="PTHR31657">
    <property type="entry name" value="ETHYLENE-RESPONSIVE TRANSCRIPTION FACTOR ERF061"/>
    <property type="match status" value="1"/>
</dbReference>
<keyword evidence="2" id="KW-0936">Ethylene signaling pathway</keyword>
<sequence length="314" mass="34997">MAAAIDLQNSWTFFSSNSSSSGEELMRALEPFIKSASFSSRPSSPSPFPPFPSPLSKTPAYPASPSCPFPSHSYFTFQNPILDCSSSSMGLNHLSPSQIHQIQAQFHLQKQPKDHPLGPRSKPTKHAANAQPLNQPKPTKLFRGVRQRHWGKWVAEIRLPRNRTRLWLGTFDTAEEAAVAYDTAAFRLRGDSAKLNFPDRPLNRSPFHASIDTKLRAICEELAKAPPKKRIGVHKRSVLSKSETPVASLEEENTADCLSVELEVPLSSSSSPQGSPLVTDMDLLDFTEVPWDESESFVLRKYPSWEIDWDSILS</sequence>
<evidence type="ECO:0000256" key="2">
    <source>
        <dbReference type="ARBA" id="ARBA00022745"/>
    </source>
</evidence>
<dbReference type="CDD" id="cd00018">
    <property type="entry name" value="AP2"/>
    <property type="match status" value="1"/>
</dbReference>
<keyword evidence="7" id="KW-0539">Nucleus</keyword>
<keyword evidence="12" id="KW-1185">Reference proteome</keyword>
<dbReference type="Gene3D" id="3.30.730.10">
    <property type="entry name" value="AP2/ERF domain"/>
    <property type="match status" value="1"/>
</dbReference>
<dbReference type="PRINTS" id="PR00367">
    <property type="entry name" value="ETHRSPELEMNT"/>
</dbReference>
<gene>
    <name evidence="11" type="ORF">HPP92_011203</name>
</gene>
<dbReference type="GO" id="GO:0005634">
    <property type="term" value="C:nucleus"/>
    <property type="evidence" value="ECO:0007669"/>
    <property type="project" value="UniProtKB-SubCell"/>
</dbReference>
<dbReference type="AlphaFoldDB" id="A0A835R2D8"/>
<evidence type="ECO:0000256" key="1">
    <source>
        <dbReference type="ARBA" id="ARBA00004123"/>
    </source>
</evidence>
<comment type="subcellular location">
    <subcellularLocation>
        <location evidence="1">Nucleus</location>
    </subcellularLocation>
</comment>
<dbReference type="Pfam" id="PF00847">
    <property type="entry name" value="AP2"/>
    <property type="match status" value="1"/>
</dbReference>
<dbReference type="GO" id="GO:0003700">
    <property type="term" value="F:DNA-binding transcription factor activity"/>
    <property type="evidence" value="ECO:0007669"/>
    <property type="project" value="InterPro"/>
</dbReference>
<evidence type="ECO:0000256" key="7">
    <source>
        <dbReference type="ARBA" id="ARBA00023242"/>
    </source>
</evidence>
<evidence type="ECO:0000256" key="5">
    <source>
        <dbReference type="ARBA" id="ARBA00023159"/>
    </source>
</evidence>
<reference evidence="11 12" key="1">
    <citation type="journal article" date="2020" name="Nat. Food">
        <title>A phased Vanilla planifolia genome enables genetic improvement of flavour and production.</title>
        <authorList>
            <person name="Hasing T."/>
            <person name="Tang H."/>
            <person name="Brym M."/>
            <person name="Khazi F."/>
            <person name="Huang T."/>
            <person name="Chambers A.H."/>
        </authorList>
    </citation>
    <scope>NUCLEOTIDE SEQUENCE [LARGE SCALE GENOMIC DNA]</scope>
    <source>
        <tissue evidence="11">Leaf</tissue>
    </source>
</reference>
<keyword evidence="6" id="KW-0804">Transcription</keyword>
<accession>A0A835R2D8</accession>
<name>A0A835R2D8_VANPL</name>
<keyword evidence="4" id="KW-0238">DNA-binding</keyword>
<dbReference type="EMBL" id="JADCNL010000005">
    <property type="protein sequence ID" value="KAG0480345.1"/>
    <property type="molecule type" value="Genomic_DNA"/>
</dbReference>
<dbReference type="SUPFAM" id="SSF54171">
    <property type="entry name" value="DNA-binding domain"/>
    <property type="match status" value="1"/>
</dbReference>
<evidence type="ECO:0000313" key="12">
    <source>
        <dbReference type="Proteomes" id="UP000636800"/>
    </source>
</evidence>
<dbReference type="PROSITE" id="PS51032">
    <property type="entry name" value="AP2_ERF"/>
    <property type="match status" value="1"/>
</dbReference>
<keyword evidence="3" id="KW-0805">Transcription regulation</keyword>
<dbReference type="FunFam" id="3.30.730.10:FF:000001">
    <property type="entry name" value="Ethylene-responsive transcription factor 2"/>
    <property type="match status" value="1"/>
</dbReference>
<protein>
    <recommendedName>
        <fullName evidence="10">AP2/ERF domain-containing protein</fullName>
    </recommendedName>
</protein>
<evidence type="ECO:0000256" key="9">
    <source>
        <dbReference type="SAM" id="MobiDB-lite"/>
    </source>
</evidence>
<dbReference type="OrthoDB" id="9982946at2759"/>
<evidence type="ECO:0000256" key="3">
    <source>
        <dbReference type="ARBA" id="ARBA00023015"/>
    </source>
</evidence>
<dbReference type="InterPro" id="IPR001471">
    <property type="entry name" value="AP2/ERF_dom"/>
</dbReference>
<comment type="caution">
    <text evidence="11">The sequence shown here is derived from an EMBL/GenBank/DDBJ whole genome shotgun (WGS) entry which is preliminary data.</text>
</comment>
<feature type="region of interest" description="Disordered" evidence="9">
    <location>
        <begin position="107"/>
        <end position="138"/>
    </location>
</feature>
<comment type="similarity">
    <text evidence="8">Belongs to the AP2/ERF transcription factor family. ERF subfamily.</text>
</comment>
<evidence type="ECO:0000256" key="4">
    <source>
        <dbReference type="ARBA" id="ARBA00023125"/>
    </source>
</evidence>
<dbReference type="GO" id="GO:0000976">
    <property type="term" value="F:transcription cis-regulatory region binding"/>
    <property type="evidence" value="ECO:0007669"/>
    <property type="project" value="UniProtKB-ARBA"/>
</dbReference>
<proteinExistence type="inferred from homology"/>
<dbReference type="Proteomes" id="UP000636800">
    <property type="component" value="Chromosome 5"/>
</dbReference>
<evidence type="ECO:0000259" key="10">
    <source>
        <dbReference type="PROSITE" id="PS51032"/>
    </source>
</evidence>
<dbReference type="InterPro" id="IPR036955">
    <property type="entry name" value="AP2/ERF_dom_sf"/>
</dbReference>
<dbReference type="InterPro" id="IPR016177">
    <property type="entry name" value="DNA-bd_dom_sf"/>
</dbReference>
<organism evidence="11 12">
    <name type="scientific">Vanilla planifolia</name>
    <name type="common">Vanilla</name>
    <dbReference type="NCBI Taxonomy" id="51239"/>
    <lineage>
        <taxon>Eukaryota</taxon>
        <taxon>Viridiplantae</taxon>
        <taxon>Streptophyta</taxon>
        <taxon>Embryophyta</taxon>
        <taxon>Tracheophyta</taxon>
        <taxon>Spermatophyta</taxon>
        <taxon>Magnoliopsida</taxon>
        <taxon>Liliopsida</taxon>
        <taxon>Asparagales</taxon>
        <taxon>Orchidaceae</taxon>
        <taxon>Vanilloideae</taxon>
        <taxon>Vanilleae</taxon>
        <taxon>Vanilla</taxon>
    </lineage>
</organism>